<name>A0A521AKQ4_SACCC</name>
<dbReference type="GO" id="GO:0016757">
    <property type="term" value="F:glycosyltransferase activity"/>
    <property type="evidence" value="ECO:0007669"/>
    <property type="project" value="InterPro"/>
</dbReference>
<dbReference type="Proteomes" id="UP000319040">
    <property type="component" value="Unassembled WGS sequence"/>
</dbReference>
<feature type="domain" description="Glycosyl transferase family 1" evidence="1">
    <location>
        <begin position="194"/>
        <end position="359"/>
    </location>
</feature>
<evidence type="ECO:0000259" key="1">
    <source>
        <dbReference type="Pfam" id="PF00534"/>
    </source>
</evidence>
<keyword evidence="3" id="KW-1185">Reference proteome</keyword>
<dbReference type="AlphaFoldDB" id="A0A521AKQ4"/>
<sequence>MKILFISHDTSHSGAPKSLRLFINWIANNRSDIKCDILLRRGVKLPFLDDTINTYLYTPPYLERSGSIINRIAFHSKILLLTKWIHKLLLLCKLKKNNYDLIYSNTIVNADVLDFLSSIKCKKIVHAREVDLTYNDFGGEQIISLNNQHADKFIAITNAVSNALVRYGVDKTKISVVNNHIELKTTNIKSKYLLRRKYNIPKEAFLIGGCGNLGNIKGFDVFLQLAAKFRETKEFYFIWYGMPNKIKKTEIEYDVIRLNLTDKFIVDSFLPNQSIEYFSILDCFFFSSKSDGFGLVGLEASLNKVPIICFEKAGGQPEFVSQGAGYVVPYMDIDAVYKKINLLYDNKGLLKSIGEKGYNIVREKYDIEKVAPKLLNTALND</sequence>
<dbReference type="SUPFAM" id="SSF53756">
    <property type="entry name" value="UDP-Glycosyltransferase/glycogen phosphorylase"/>
    <property type="match status" value="1"/>
</dbReference>
<dbReference type="InterPro" id="IPR001296">
    <property type="entry name" value="Glyco_trans_1"/>
</dbReference>
<organism evidence="2 3">
    <name type="scientific">Saccharicrinis carchari</name>
    <dbReference type="NCBI Taxonomy" id="1168039"/>
    <lineage>
        <taxon>Bacteria</taxon>
        <taxon>Pseudomonadati</taxon>
        <taxon>Bacteroidota</taxon>
        <taxon>Bacteroidia</taxon>
        <taxon>Marinilabiliales</taxon>
        <taxon>Marinilabiliaceae</taxon>
        <taxon>Saccharicrinis</taxon>
    </lineage>
</organism>
<dbReference type="CDD" id="cd03801">
    <property type="entry name" value="GT4_PimA-like"/>
    <property type="match status" value="1"/>
</dbReference>
<dbReference type="Pfam" id="PF00534">
    <property type="entry name" value="Glycos_transf_1"/>
    <property type="match status" value="1"/>
</dbReference>
<dbReference type="RefSeq" id="WP_142531624.1">
    <property type="nucleotide sequence ID" value="NZ_FXTB01000001.1"/>
</dbReference>
<dbReference type="EMBL" id="FXTB01000001">
    <property type="protein sequence ID" value="SMO35363.1"/>
    <property type="molecule type" value="Genomic_DNA"/>
</dbReference>
<protein>
    <submittedName>
        <fullName evidence="2">Glycosyltransferase involved in cell wall bisynthesis</fullName>
    </submittedName>
</protein>
<dbReference type="PANTHER" id="PTHR12526">
    <property type="entry name" value="GLYCOSYLTRANSFERASE"/>
    <property type="match status" value="1"/>
</dbReference>
<dbReference type="Gene3D" id="3.40.50.2000">
    <property type="entry name" value="Glycogen Phosphorylase B"/>
    <property type="match status" value="2"/>
</dbReference>
<reference evidence="2 3" key="1">
    <citation type="submission" date="2017-05" db="EMBL/GenBank/DDBJ databases">
        <authorList>
            <person name="Varghese N."/>
            <person name="Submissions S."/>
        </authorList>
    </citation>
    <scope>NUCLEOTIDE SEQUENCE [LARGE SCALE GENOMIC DNA]</scope>
    <source>
        <strain evidence="2 3">DSM 27040</strain>
    </source>
</reference>
<gene>
    <name evidence="2" type="ORF">SAMN06265379_101217</name>
</gene>
<evidence type="ECO:0000313" key="2">
    <source>
        <dbReference type="EMBL" id="SMO35363.1"/>
    </source>
</evidence>
<accession>A0A521AKQ4</accession>
<evidence type="ECO:0000313" key="3">
    <source>
        <dbReference type="Proteomes" id="UP000319040"/>
    </source>
</evidence>
<proteinExistence type="predicted"/>
<dbReference type="OrthoDB" id="9801609at2"/>
<keyword evidence="2" id="KW-0808">Transferase</keyword>